<evidence type="ECO:0000256" key="1">
    <source>
        <dbReference type="SAM" id="MobiDB-lite"/>
    </source>
</evidence>
<dbReference type="AlphaFoldDB" id="A0A3S5CD93"/>
<accession>A0A3S5CD93</accession>
<dbReference type="Proteomes" id="UP000784294">
    <property type="component" value="Unassembled WGS sequence"/>
</dbReference>
<keyword evidence="3" id="KW-1185">Reference proteome</keyword>
<comment type="caution">
    <text evidence="2">The sequence shown here is derived from an EMBL/GenBank/DDBJ whole genome shotgun (WGS) entry which is preliminary data.</text>
</comment>
<name>A0A3S5CD93_9PLAT</name>
<sequence>MQEHHILDKAASVLTAGRMATGEDVNHSGSQAPPNRQLRCDGHLPPGSIFFADPQA</sequence>
<protein>
    <submittedName>
        <fullName evidence="2">Uncharacterized protein</fullName>
    </submittedName>
</protein>
<reference evidence="2" key="1">
    <citation type="submission" date="2018-11" db="EMBL/GenBank/DDBJ databases">
        <authorList>
            <consortium name="Pathogen Informatics"/>
        </authorList>
    </citation>
    <scope>NUCLEOTIDE SEQUENCE</scope>
</reference>
<evidence type="ECO:0000313" key="3">
    <source>
        <dbReference type="Proteomes" id="UP000784294"/>
    </source>
</evidence>
<feature type="region of interest" description="Disordered" evidence="1">
    <location>
        <begin position="18"/>
        <end position="56"/>
    </location>
</feature>
<organism evidence="2 3">
    <name type="scientific">Protopolystoma xenopodis</name>
    <dbReference type="NCBI Taxonomy" id="117903"/>
    <lineage>
        <taxon>Eukaryota</taxon>
        <taxon>Metazoa</taxon>
        <taxon>Spiralia</taxon>
        <taxon>Lophotrochozoa</taxon>
        <taxon>Platyhelminthes</taxon>
        <taxon>Monogenea</taxon>
        <taxon>Polyopisthocotylea</taxon>
        <taxon>Polystomatidea</taxon>
        <taxon>Polystomatidae</taxon>
        <taxon>Protopolystoma</taxon>
    </lineage>
</organism>
<evidence type="ECO:0000313" key="2">
    <source>
        <dbReference type="EMBL" id="VEL11543.1"/>
    </source>
</evidence>
<gene>
    <name evidence="2" type="ORF">PXEA_LOCUS4983</name>
</gene>
<dbReference type="EMBL" id="CAAALY010012095">
    <property type="protein sequence ID" value="VEL11543.1"/>
    <property type="molecule type" value="Genomic_DNA"/>
</dbReference>
<proteinExistence type="predicted"/>